<dbReference type="Proteomes" id="UP001066276">
    <property type="component" value="Chromosome 6"/>
</dbReference>
<evidence type="ECO:0000256" key="1">
    <source>
        <dbReference type="SAM" id="MobiDB-lite"/>
    </source>
</evidence>
<name>A0AAV7QFM3_PLEWA</name>
<evidence type="ECO:0000313" key="3">
    <source>
        <dbReference type="Proteomes" id="UP001066276"/>
    </source>
</evidence>
<gene>
    <name evidence="2" type="ORF">NDU88_004724</name>
</gene>
<accession>A0AAV7QFM3</accession>
<dbReference type="EMBL" id="JANPWB010000010">
    <property type="protein sequence ID" value="KAJ1138337.1"/>
    <property type="molecule type" value="Genomic_DNA"/>
</dbReference>
<sequence>MARTDGEAAGSRAGTDFGTRSVPGPEAVGLSLMISRHSFTWAQRQARESSHSVNLGFDPNMYHVRWHSKRGMHWQELWLLTAAVQAGREWVDKIMPGRASMLKVY</sequence>
<comment type="caution">
    <text evidence="2">The sequence shown here is derived from an EMBL/GenBank/DDBJ whole genome shotgun (WGS) entry which is preliminary data.</text>
</comment>
<feature type="region of interest" description="Disordered" evidence="1">
    <location>
        <begin position="1"/>
        <end position="22"/>
    </location>
</feature>
<keyword evidence="3" id="KW-1185">Reference proteome</keyword>
<proteinExistence type="predicted"/>
<evidence type="ECO:0000313" key="2">
    <source>
        <dbReference type="EMBL" id="KAJ1138337.1"/>
    </source>
</evidence>
<organism evidence="2 3">
    <name type="scientific">Pleurodeles waltl</name>
    <name type="common">Iberian ribbed newt</name>
    <dbReference type="NCBI Taxonomy" id="8319"/>
    <lineage>
        <taxon>Eukaryota</taxon>
        <taxon>Metazoa</taxon>
        <taxon>Chordata</taxon>
        <taxon>Craniata</taxon>
        <taxon>Vertebrata</taxon>
        <taxon>Euteleostomi</taxon>
        <taxon>Amphibia</taxon>
        <taxon>Batrachia</taxon>
        <taxon>Caudata</taxon>
        <taxon>Salamandroidea</taxon>
        <taxon>Salamandridae</taxon>
        <taxon>Pleurodelinae</taxon>
        <taxon>Pleurodeles</taxon>
    </lineage>
</organism>
<protein>
    <submittedName>
        <fullName evidence="2">Uncharacterized protein</fullName>
    </submittedName>
</protein>
<dbReference type="AlphaFoldDB" id="A0AAV7QFM3"/>
<reference evidence="2" key="1">
    <citation type="journal article" date="2022" name="bioRxiv">
        <title>Sequencing and chromosome-scale assembly of the giantPleurodeles waltlgenome.</title>
        <authorList>
            <person name="Brown T."/>
            <person name="Elewa A."/>
            <person name="Iarovenko S."/>
            <person name="Subramanian E."/>
            <person name="Araus A.J."/>
            <person name="Petzold A."/>
            <person name="Susuki M."/>
            <person name="Suzuki K.-i.T."/>
            <person name="Hayashi T."/>
            <person name="Toyoda A."/>
            <person name="Oliveira C."/>
            <person name="Osipova E."/>
            <person name="Leigh N.D."/>
            <person name="Simon A."/>
            <person name="Yun M.H."/>
        </authorList>
    </citation>
    <scope>NUCLEOTIDE SEQUENCE</scope>
    <source>
        <strain evidence="2">20211129_DDA</strain>
        <tissue evidence="2">Liver</tissue>
    </source>
</reference>